<dbReference type="RefSeq" id="WP_099798767.1">
    <property type="nucleotide sequence ID" value="NZ_CP018092.1"/>
</dbReference>
<reference evidence="2 3" key="1">
    <citation type="submission" date="2016-11" db="EMBL/GenBank/DDBJ databases">
        <title>Complete genome sequence of thermophilic cyanobacteria strain Synechococcus sp. PCC6715.</title>
        <authorList>
            <person name="Tang J."/>
            <person name="Daroch M."/>
            <person name="Liang Y."/>
            <person name="Jiang D."/>
            <person name="Shah M."/>
        </authorList>
    </citation>
    <scope>NUCLEOTIDE SEQUENCE [LARGE SCALE GENOMIC DNA]</scope>
    <source>
        <strain evidence="2 3">PCC 6715</strain>
    </source>
</reference>
<proteinExistence type="predicted"/>
<dbReference type="EMBL" id="CP018092">
    <property type="protein sequence ID" value="ATS18421.1"/>
    <property type="molecule type" value="Genomic_DNA"/>
</dbReference>
<dbReference type="Proteomes" id="UP000231057">
    <property type="component" value="Chromosome"/>
</dbReference>
<dbReference type="InterPro" id="IPR025646">
    <property type="entry name" value="DUF4350"/>
</dbReference>
<sequence length="387" mass="43936">MKTPSRWRWLLLLLSVLVLVVVGVLLMTLAPSAKAGSSYDNSPWGSRQFYEYLEQQGFKVERWQRDYPNLSGQGHVLLQISGRLRDPSADLAQWMADGNTLVRFYWHGEPTAAPFSYRLQTSQGSVLVETRRRLQPRDIAPRYRPLLSDDYGLIAYLQTTLIGERTGQQLQSVYPWLVANAYGSHTQLANFATVAALLQGLPSTTTITTIYFDEWLHGYRQRTPEDVDTGLQPRSVLDYLSRTQWLGISLQLGVILIFLLWQQSQRFGPPLQEQVATLSNSATYIAALAGVLQRAQQRGFVRQQLQGQLRHNLAARLGLIADRSNPHHLPEDSELMQAWQSVTGQTPALLHTLLEDTAMHEDRQLLEWLKDAATVLQPLEPPETRER</sequence>
<keyword evidence="3" id="KW-1185">Reference proteome</keyword>
<accession>A0A2D2Q1M8</accession>
<dbReference type="AlphaFoldDB" id="A0A2D2Q1M8"/>
<evidence type="ECO:0000313" key="2">
    <source>
        <dbReference type="EMBL" id="ATS18421.1"/>
    </source>
</evidence>
<dbReference type="OrthoDB" id="478871at2"/>
<dbReference type="KEGG" id="slw:BRW62_06275"/>
<name>A0A2D2Q1M8_PARLV</name>
<evidence type="ECO:0000313" key="3">
    <source>
        <dbReference type="Proteomes" id="UP000231057"/>
    </source>
</evidence>
<gene>
    <name evidence="2" type="ORF">BRW62_06275</name>
</gene>
<reference evidence="3" key="2">
    <citation type="journal article" date="2022" name="Front. Microbiol.">
        <title>Comparative Genomic Analysis Revealed Distinct Molecular Components and Organization of CO2-Concentrating Mechanism in Thermophilic Cyanobacteria.</title>
        <authorList>
            <person name="Tang J."/>
            <person name="Zhou H."/>
            <person name="Yao D."/>
            <person name="Riaz S."/>
            <person name="You D."/>
            <person name="Klepacz-Smolka A."/>
            <person name="Daroch M."/>
        </authorList>
    </citation>
    <scope>NUCLEOTIDE SEQUENCE [LARGE SCALE GENOMIC DNA]</scope>
    <source>
        <strain evidence="3">PCC 6715</strain>
    </source>
</reference>
<evidence type="ECO:0000259" key="1">
    <source>
        <dbReference type="Pfam" id="PF14258"/>
    </source>
</evidence>
<dbReference type="Pfam" id="PF14258">
    <property type="entry name" value="DUF4350"/>
    <property type="match status" value="1"/>
</dbReference>
<feature type="domain" description="DUF4350" evidence="1">
    <location>
        <begin position="38"/>
        <end position="102"/>
    </location>
</feature>
<organism evidence="2 3">
    <name type="scientific">Parathermosynechococcus lividus PCC 6715</name>
    <dbReference type="NCBI Taxonomy" id="1917166"/>
    <lineage>
        <taxon>Bacteria</taxon>
        <taxon>Bacillati</taxon>
        <taxon>Cyanobacteriota</taxon>
        <taxon>Cyanophyceae</taxon>
        <taxon>Acaryochloridales</taxon>
        <taxon>Thermosynechococcaceae</taxon>
        <taxon>Parathermosynechococcus</taxon>
    </lineage>
</organism>
<protein>
    <recommendedName>
        <fullName evidence="1">DUF4350 domain-containing protein</fullName>
    </recommendedName>
</protein>